<dbReference type="InterPro" id="IPR011990">
    <property type="entry name" value="TPR-like_helical_dom_sf"/>
</dbReference>
<keyword evidence="5 7" id="KW-1133">Transmembrane helix</keyword>
<proteinExistence type="inferred from homology"/>
<dbReference type="GO" id="GO:0004016">
    <property type="term" value="F:adenylate cyclase activity"/>
    <property type="evidence" value="ECO:0007669"/>
    <property type="project" value="UniProtKB-ARBA"/>
</dbReference>
<dbReference type="GO" id="GO:0006171">
    <property type="term" value="P:cAMP biosynthetic process"/>
    <property type="evidence" value="ECO:0007669"/>
    <property type="project" value="TreeGrafter"/>
</dbReference>
<feature type="domain" description="Guanylate cyclase" evidence="8">
    <location>
        <begin position="468"/>
        <end position="599"/>
    </location>
</feature>
<dbReference type="SMART" id="SM00044">
    <property type="entry name" value="CYCc"/>
    <property type="match status" value="1"/>
</dbReference>
<evidence type="ECO:0000256" key="5">
    <source>
        <dbReference type="ARBA" id="ARBA00022989"/>
    </source>
</evidence>
<evidence type="ECO:0000313" key="9">
    <source>
        <dbReference type="EMBL" id="RFM23623.1"/>
    </source>
</evidence>
<evidence type="ECO:0000256" key="7">
    <source>
        <dbReference type="SAM" id="Phobius"/>
    </source>
</evidence>
<evidence type="ECO:0000256" key="6">
    <source>
        <dbReference type="ARBA" id="ARBA00023136"/>
    </source>
</evidence>
<evidence type="ECO:0000313" key="10">
    <source>
        <dbReference type="Proteomes" id="UP000266389"/>
    </source>
</evidence>
<comment type="similarity">
    <text evidence="2">Belongs to the adenylyl cyclase class-3 family.</text>
</comment>
<dbReference type="PANTHER" id="PTHR43081:SF1">
    <property type="entry name" value="ADENYLATE CYCLASE, TERMINAL-DIFFERENTIATION SPECIFIC"/>
    <property type="match status" value="1"/>
</dbReference>
<evidence type="ECO:0000259" key="8">
    <source>
        <dbReference type="PROSITE" id="PS50125"/>
    </source>
</evidence>
<dbReference type="Proteomes" id="UP000266389">
    <property type="component" value="Unassembled WGS sequence"/>
</dbReference>
<accession>A0A395LYM4</accession>
<name>A0A395LYM4_9BACT</name>
<dbReference type="AlphaFoldDB" id="A0A395LYM4"/>
<feature type="transmembrane region" description="Helical" evidence="7">
    <location>
        <begin position="406"/>
        <end position="427"/>
    </location>
</feature>
<dbReference type="PROSITE" id="PS50125">
    <property type="entry name" value="GUANYLATE_CYCLASE_2"/>
    <property type="match status" value="1"/>
</dbReference>
<sequence>MSGHRIQQHLRQLQRSKPVLIAVVSAVGFGLAALFQIAGVLEVAELKLLDVRFLSGYRAEREDNSVVLAAIDQSSLTYFQKQGQSWPWPREFYAALVRYLTKAGARIIAFDIDFSQPDFDRLNVDAAESDKAFAEALKENGRSLLAVYLSESDSATSLDTSVHAKHFLRVTDAHRHAIPTYQSAEAPLPMFQEGSAKLGVVNFQSDRDGIARRVPLLCKLGEKYLPYFGLGCFLLSKGITNLDSLLERIPVANDGTFLLYWYGKGGPQGAFKYYPIAALIASAIKVEQGEVPDIPPDELRDKHIIIGASAAGLLDFKPTPFTPLEPYPGMEIHATMLANLLNAHYLRQPPRWAEYLLAACLALVAAVSFFMSSRVSVSVVLTLMWILLYLAVAYLLFVFMRWWMPVAFPLTALALVFALSAVVSYATEGSQKRELRKVFNRYLSPRVIDSIIANPDEVELGGKEIEATVFFSDIEGFTSISETLSPKELVRFLNEYFTVASRIILDREAMVDKYIGDAIMAIFGAPIPKDLHAASACLTALEIQRQLQAFYKKKSADLPHFQTRIGLNSGKMVIGNIGSEMHMDYTVIGDAVNLASRLEGVNKEYGTNIIISESTYQQAKDLIEARELDYLRVKGKAIPIRIYELLCEKGGLSPMEQEKVERFAEALSLYRKQQWEKAIKCFEEILKLFPDDGPSKTYIRRCQMLAEETLPEDWDGVYVMKTK</sequence>
<organism evidence="9 10">
    <name type="scientific">Candidatus Thermochlorobacter aerophilus</name>
    <dbReference type="NCBI Taxonomy" id="1868324"/>
    <lineage>
        <taxon>Bacteria</taxon>
        <taxon>Pseudomonadati</taxon>
        <taxon>Chlorobiota</taxon>
        <taxon>Chlorobiia</taxon>
        <taxon>Chlorobiales</taxon>
        <taxon>Candidatus Thermochlorobacteriaceae</taxon>
        <taxon>Candidatus Thermochlorobacter</taxon>
    </lineage>
</organism>
<feature type="transmembrane region" description="Helical" evidence="7">
    <location>
        <begin position="379"/>
        <end position="400"/>
    </location>
</feature>
<keyword evidence="6 7" id="KW-0472">Membrane</keyword>
<evidence type="ECO:0000256" key="4">
    <source>
        <dbReference type="ARBA" id="ARBA00022692"/>
    </source>
</evidence>
<keyword evidence="4 7" id="KW-0812">Transmembrane</keyword>
<comment type="subcellular location">
    <subcellularLocation>
        <location evidence="1">Cell envelope</location>
    </subcellularLocation>
</comment>
<evidence type="ECO:0000256" key="1">
    <source>
        <dbReference type="ARBA" id="ARBA00004196"/>
    </source>
</evidence>
<comment type="caution">
    <text evidence="9">The sequence shown here is derived from an EMBL/GenBank/DDBJ whole genome shotgun (WGS) entry which is preliminary data.</text>
</comment>
<dbReference type="EMBL" id="PHFL01000060">
    <property type="protein sequence ID" value="RFM23623.1"/>
    <property type="molecule type" value="Genomic_DNA"/>
</dbReference>
<dbReference type="Pfam" id="PF05226">
    <property type="entry name" value="CHASE2"/>
    <property type="match status" value="1"/>
</dbReference>
<evidence type="ECO:0000256" key="2">
    <source>
        <dbReference type="ARBA" id="ARBA00005381"/>
    </source>
</evidence>
<dbReference type="SMART" id="SM01080">
    <property type="entry name" value="CHASE2"/>
    <property type="match status" value="1"/>
</dbReference>
<gene>
    <name evidence="9" type="ORF">D0433_09645</name>
</gene>
<dbReference type="SUPFAM" id="SSF55073">
    <property type="entry name" value="Nucleotide cyclase"/>
    <property type="match status" value="1"/>
</dbReference>
<feature type="transmembrane region" description="Helical" evidence="7">
    <location>
        <begin position="20"/>
        <end position="41"/>
    </location>
</feature>
<reference evidence="9 10" key="1">
    <citation type="journal article" date="2011" name="ISME J.">
        <title>Community ecology of hot spring cyanobacterial mats: predominant populations and their functional potential.</title>
        <authorList>
            <person name="Klatt C.G."/>
            <person name="Wood J.M."/>
            <person name="Rusch D.B."/>
            <person name="Bateson M.M."/>
            <person name="Hamamura N."/>
            <person name="Heidelberg J.F."/>
            <person name="Grossman A.R."/>
            <person name="Bhaya D."/>
            <person name="Cohan F.M."/>
            <person name="Kuhl M."/>
            <person name="Bryant D.A."/>
            <person name="Ward D.M."/>
        </authorList>
    </citation>
    <scope>NUCLEOTIDE SEQUENCE [LARGE SCALE GENOMIC DNA]</scope>
    <source>
        <strain evidence="9">OS</strain>
    </source>
</reference>
<dbReference type="FunFam" id="3.30.70.1230:FF:000016">
    <property type="entry name" value="Adenylate/guanylate cyclase domain-containing protein"/>
    <property type="match status" value="1"/>
</dbReference>
<dbReference type="Gene3D" id="3.30.70.1230">
    <property type="entry name" value="Nucleotide cyclase"/>
    <property type="match status" value="1"/>
</dbReference>
<dbReference type="GO" id="GO:0035556">
    <property type="term" value="P:intracellular signal transduction"/>
    <property type="evidence" value="ECO:0007669"/>
    <property type="project" value="InterPro"/>
</dbReference>
<dbReference type="PANTHER" id="PTHR43081">
    <property type="entry name" value="ADENYLATE CYCLASE, TERMINAL-DIFFERENTIATION SPECIFIC-RELATED"/>
    <property type="match status" value="1"/>
</dbReference>
<dbReference type="CDD" id="cd07302">
    <property type="entry name" value="CHD"/>
    <property type="match status" value="1"/>
</dbReference>
<dbReference type="InterPro" id="IPR001054">
    <property type="entry name" value="A/G_cyclase"/>
</dbReference>
<dbReference type="InterPro" id="IPR007890">
    <property type="entry name" value="CHASE2"/>
</dbReference>
<feature type="transmembrane region" description="Helical" evidence="7">
    <location>
        <begin position="352"/>
        <end position="372"/>
    </location>
</feature>
<dbReference type="GO" id="GO:0030313">
    <property type="term" value="C:cell envelope"/>
    <property type="evidence" value="ECO:0007669"/>
    <property type="project" value="UniProtKB-SubCell"/>
</dbReference>
<dbReference type="SUPFAM" id="SSF48452">
    <property type="entry name" value="TPR-like"/>
    <property type="match status" value="1"/>
</dbReference>
<keyword evidence="3" id="KW-1003">Cell membrane</keyword>
<dbReference type="Pfam" id="PF00211">
    <property type="entry name" value="Guanylate_cyc"/>
    <property type="match status" value="1"/>
</dbReference>
<dbReference type="InterPro" id="IPR029787">
    <property type="entry name" value="Nucleotide_cyclase"/>
</dbReference>
<evidence type="ECO:0000256" key="3">
    <source>
        <dbReference type="ARBA" id="ARBA00022475"/>
    </source>
</evidence>
<protein>
    <submittedName>
        <fullName evidence="9">CHASE2 domain-containing protein</fullName>
    </submittedName>
</protein>
<dbReference type="InterPro" id="IPR050697">
    <property type="entry name" value="Adenylyl/Guanylyl_Cyclase_3/4"/>
</dbReference>